<dbReference type="CDD" id="cd09086">
    <property type="entry name" value="ExoIII-like_AP-endo"/>
    <property type="match status" value="1"/>
</dbReference>
<dbReference type="GO" id="GO:0004519">
    <property type="term" value="F:endonuclease activity"/>
    <property type="evidence" value="ECO:0007669"/>
    <property type="project" value="InterPro"/>
</dbReference>
<dbReference type="PROSITE" id="PS51435">
    <property type="entry name" value="AP_NUCLEASE_F1_4"/>
    <property type="match status" value="1"/>
</dbReference>
<sequence>MKVATFNANSLRSRIDIVLKWLDENSPDILCVQETKVQDVDFPGDSFEGSGYEYVFKGQKKYNGVAIFARDKISDVSFGLDDEPADEARLIKAKVGGISIVNTYIPQGQSPESEKFQYKLDWYARLGEYFDRHFKPDQPLLWVGDMNIAMDDRDVHDPVKLLGSVCYCPEVQEALTKVAKWGFADMFRLHNDQAGQYTFWDYRVPNGFKRNIGWRLDYIMATETLAEKCTDCWVDKNPRSLEKPS</sequence>
<dbReference type="GO" id="GO:0003677">
    <property type="term" value="F:DNA binding"/>
    <property type="evidence" value="ECO:0007669"/>
    <property type="project" value="InterPro"/>
</dbReference>
<dbReference type="PANTHER" id="PTHR43250">
    <property type="entry name" value="EXODEOXYRIBONUCLEASE III"/>
    <property type="match status" value="1"/>
</dbReference>
<comment type="caution">
    <text evidence="7">The sequence shown here is derived from an EMBL/GenBank/DDBJ whole genome shotgun (WGS) entry which is preliminary data.</text>
</comment>
<evidence type="ECO:0000256" key="2">
    <source>
        <dbReference type="ARBA" id="ARBA00007092"/>
    </source>
</evidence>
<gene>
    <name evidence="7" type="ORF">LCGC14_2357050</name>
</gene>
<dbReference type="EMBL" id="LAZR01034438">
    <property type="protein sequence ID" value="KKL45300.1"/>
    <property type="molecule type" value="Genomic_DNA"/>
</dbReference>
<dbReference type="SUPFAM" id="SSF56219">
    <property type="entry name" value="DNase I-like"/>
    <property type="match status" value="1"/>
</dbReference>
<dbReference type="InterPro" id="IPR004808">
    <property type="entry name" value="AP_endonuc_1"/>
</dbReference>
<comment type="similarity">
    <text evidence="2">Belongs to the DNA repair enzymes AP/ExoA family.</text>
</comment>
<evidence type="ECO:0000259" key="6">
    <source>
        <dbReference type="Pfam" id="PF03372"/>
    </source>
</evidence>
<dbReference type="NCBIfam" id="TIGR00195">
    <property type="entry name" value="exoDNase_III"/>
    <property type="match status" value="1"/>
</dbReference>
<dbReference type="InterPro" id="IPR037493">
    <property type="entry name" value="ExoIII-like"/>
</dbReference>
<dbReference type="InterPro" id="IPR036691">
    <property type="entry name" value="Endo/exonu/phosph_ase_sf"/>
</dbReference>
<dbReference type="InterPro" id="IPR020847">
    <property type="entry name" value="AP_endonuclease_F1_BS"/>
</dbReference>
<dbReference type="InterPro" id="IPR005135">
    <property type="entry name" value="Endo/exonuclease/phosphatase"/>
</dbReference>
<name>A0A0F9EKA2_9ZZZZ</name>
<evidence type="ECO:0000256" key="1">
    <source>
        <dbReference type="ARBA" id="ARBA00001946"/>
    </source>
</evidence>
<dbReference type="AlphaFoldDB" id="A0A0F9EKA2"/>
<keyword evidence="3" id="KW-0479">Metal-binding</keyword>
<dbReference type="Gene3D" id="3.60.10.10">
    <property type="entry name" value="Endonuclease/exonuclease/phosphatase"/>
    <property type="match status" value="1"/>
</dbReference>
<comment type="cofactor">
    <cofactor evidence="1">
        <name>Mg(2+)</name>
        <dbReference type="ChEBI" id="CHEBI:18420"/>
    </cofactor>
</comment>
<keyword evidence="4" id="KW-0378">Hydrolase</keyword>
<dbReference type="GO" id="GO:0008311">
    <property type="term" value="F:double-stranded DNA 3'-5' DNA exonuclease activity"/>
    <property type="evidence" value="ECO:0007669"/>
    <property type="project" value="InterPro"/>
</dbReference>
<evidence type="ECO:0000256" key="3">
    <source>
        <dbReference type="ARBA" id="ARBA00022723"/>
    </source>
</evidence>
<feature type="domain" description="Endonuclease/exonuclease/phosphatase" evidence="6">
    <location>
        <begin position="4"/>
        <end position="237"/>
    </location>
</feature>
<dbReference type="GO" id="GO:0006281">
    <property type="term" value="P:DNA repair"/>
    <property type="evidence" value="ECO:0007669"/>
    <property type="project" value="InterPro"/>
</dbReference>
<evidence type="ECO:0000313" key="7">
    <source>
        <dbReference type="EMBL" id="KKL45300.1"/>
    </source>
</evidence>
<evidence type="ECO:0000256" key="5">
    <source>
        <dbReference type="ARBA" id="ARBA00022842"/>
    </source>
</evidence>
<reference evidence="7" key="1">
    <citation type="journal article" date="2015" name="Nature">
        <title>Complex archaea that bridge the gap between prokaryotes and eukaryotes.</title>
        <authorList>
            <person name="Spang A."/>
            <person name="Saw J.H."/>
            <person name="Jorgensen S.L."/>
            <person name="Zaremba-Niedzwiedzka K."/>
            <person name="Martijn J."/>
            <person name="Lind A.E."/>
            <person name="van Eijk R."/>
            <person name="Schleper C."/>
            <person name="Guy L."/>
            <person name="Ettema T.J."/>
        </authorList>
    </citation>
    <scope>NUCLEOTIDE SEQUENCE</scope>
</reference>
<accession>A0A0F9EKA2</accession>
<feature type="non-terminal residue" evidence="7">
    <location>
        <position position="245"/>
    </location>
</feature>
<dbReference type="Pfam" id="PF03372">
    <property type="entry name" value="Exo_endo_phos"/>
    <property type="match status" value="1"/>
</dbReference>
<dbReference type="PROSITE" id="PS00726">
    <property type="entry name" value="AP_NUCLEASE_F1_1"/>
    <property type="match status" value="1"/>
</dbReference>
<proteinExistence type="inferred from homology"/>
<keyword evidence="5" id="KW-0460">Magnesium</keyword>
<protein>
    <recommendedName>
        <fullName evidence="6">Endonuclease/exonuclease/phosphatase domain-containing protein</fullName>
    </recommendedName>
</protein>
<evidence type="ECO:0000256" key="4">
    <source>
        <dbReference type="ARBA" id="ARBA00022801"/>
    </source>
</evidence>
<organism evidence="7">
    <name type="scientific">marine sediment metagenome</name>
    <dbReference type="NCBI Taxonomy" id="412755"/>
    <lineage>
        <taxon>unclassified sequences</taxon>
        <taxon>metagenomes</taxon>
        <taxon>ecological metagenomes</taxon>
    </lineage>
</organism>
<dbReference type="NCBIfam" id="TIGR00633">
    <property type="entry name" value="xth"/>
    <property type="match status" value="1"/>
</dbReference>
<dbReference type="PANTHER" id="PTHR43250:SF2">
    <property type="entry name" value="EXODEOXYRIBONUCLEASE III"/>
    <property type="match status" value="1"/>
</dbReference>
<dbReference type="GO" id="GO:0046872">
    <property type="term" value="F:metal ion binding"/>
    <property type="evidence" value="ECO:0007669"/>
    <property type="project" value="UniProtKB-KW"/>
</dbReference>